<dbReference type="VEuPathDB" id="FungiDB:GGTG_11727"/>
<keyword evidence="4" id="KW-1185">Reference proteome</keyword>
<dbReference type="RefSeq" id="XP_009227882.1">
    <property type="nucleotide sequence ID" value="XM_009229618.1"/>
</dbReference>
<reference evidence="2" key="3">
    <citation type="submission" date="2010-09" db="EMBL/GenBank/DDBJ databases">
        <title>Annotation of Gaeumannomyces graminis var. tritici R3-111a-1.</title>
        <authorList>
            <consortium name="The Broad Institute Genome Sequencing Platform"/>
            <person name="Ma L.-J."/>
            <person name="Dead R."/>
            <person name="Young S.K."/>
            <person name="Zeng Q."/>
            <person name="Gargeya S."/>
            <person name="Fitzgerald M."/>
            <person name="Haas B."/>
            <person name="Abouelleil A."/>
            <person name="Alvarado L."/>
            <person name="Arachchi H.M."/>
            <person name="Berlin A."/>
            <person name="Brown A."/>
            <person name="Chapman S.B."/>
            <person name="Chen Z."/>
            <person name="Dunbar C."/>
            <person name="Freedman E."/>
            <person name="Gearin G."/>
            <person name="Gellesch M."/>
            <person name="Goldberg J."/>
            <person name="Griggs A."/>
            <person name="Gujja S."/>
            <person name="Heiman D."/>
            <person name="Howarth C."/>
            <person name="Larson L."/>
            <person name="Lui A."/>
            <person name="MacDonald P.J.P."/>
            <person name="Mehta T."/>
            <person name="Montmayeur A."/>
            <person name="Murphy C."/>
            <person name="Neiman D."/>
            <person name="Pearson M."/>
            <person name="Priest M."/>
            <person name="Roberts A."/>
            <person name="Saif S."/>
            <person name="Shea T."/>
            <person name="Shenoy N."/>
            <person name="Sisk P."/>
            <person name="Stolte C."/>
            <person name="Sykes S."/>
            <person name="Yandava C."/>
            <person name="Wortman J."/>
            <person name="Nusbaum C."/>
            <person name="Birren B."/>
        </authorList>
    </citation>
    <scope>NUCLEOTIDE SEQUENCE</scope>
    <source>
        <strain evidence="2">R3-111a-1</strain>
    </source>
</reference>
<feature type="region of interest" description="Disordered" evidence="1">
    <location>
        <begin position="47"/>
        <end position="80"/>
    </location>
</feature>
<dbReference type="Proteomes" id="UP000006039">
    <property type="component" value="Unassembled WGS sequence"/>
</dbReference>
<proteinExistence type="predicted"/>
<gene>
    <name evidence="3" type="primary">20352185</name>
    <name evidence="2" type="ORF">GGTG_11727</name>
</gene>
<organism evidence="2">
    <name type="scientific">Gaeumannomyces tritici (strain R3-111a-1)</name>
    <name type="common">Wheat and barley take-all root rot fungus</name>
    <name type="synonym">Gaeumannomyces graminis var. tritici</name>
    <dbReference type="NCBI Taxonomy" id="644352"/>
    <lineage>
        <taxon>Eukaryota</taxon>
        <taxon>Fungi</taxon>
        <taxon>Dikarya</taxon>
        <taxon>Ascomycota</taxon>
        <taxon>Pezizomycotina</taxon>
        <taxon>Sordariomycetes</taxon>
        <taxon>Sordariomycetidae</taxon>
        <taxon>Magnaporthales</taxon>
        <taxon>Magnaporthaceae</taxon>
        <taxon>Gaeumannomyces</taxon>
    </lineage>
</organism>
<reference evidence="3" key="5">
    <citation type="submission" date="2018-04" db="UniProtKB">
        <authorList>
            <consortium name="EnsemblFungi"/>
        </authorList>
    </citation>
    <scope>IDENTIFICATION</scope>
    <source>
        <strain evidence="3">R3-111a-1</strain>
    </source>
</reference>
<evidence type="ECO:0000256" key="1">
    <source>
        <dbReference type="SAM" id="MobiDB-lite"/>
    </source>
</evidence>
<dbReference type="EnsemblFungi" id="EJT70704">
    <property type="protein sequence ID" value="EJT70704"/>
    <property type="gene ID" value="GGTG_11727"/>
</dbReference>
<evidence type="ECO:0000313" key="4">
    <source>
        <dbReference type="Proteomes" id="UP000006039"/>
    </source>
</evidence>
<name>J3PE04_GAET3</name>
<reference evidence="4" key="1">
    <citation type="submission" date="2010-07" db="EMBL/GenBank/DDBJ databases">
        <title>The genome sequence of Gaeumannomyces graminis var. tritici strain R3-111a-1.</title>
        <authorList>
            <consortium name="The Broad Institute Genome Sequencing Platform"/>
            <person name="Ma L.-J."/>
            <person name="Dead R."/>
            <person name="Young S."/>
            <person name="Zeng Q."/>
            <person name="Koehrsen M."/>
            <person name="Alvarado L."/>
            <person name="Berlin A."/>
            <person name="Chapman S.B."/>
            <person name="Chen Z."/>
            <person name="Freedman E."/>
            <person name="Gellesch M."/>
            <person name="Goldberg J."/>
            <person name="Griggs A."/>
            <person name="Gujja S."/>
            <person name="Heilman E.R."/>
            <person name="Heiman D."/>
            <person name="Hepburn T."/>
            <person name="Howarth C."/>
            <person name="Jen D."/>
            <person name="Larson L."/>
            <person name="Mehta T."/>
            <person name="Neiman D."/>
            <person name="Pearson M."/>
            <person name="Roberts A."/>
            <person name="Saif S."/>
            <person name="Shea T."/>
            <person name="Shenoy N."/>
            <person name="Sisk P."/>
            <person name="Stolte C."/>
            <person name="Sykes S."/>
            <person name="Walk T."/>
            <person name="White J."/>
            <person name="Yandava C."/>
            <person name="Haas B."/>
            <person name="Nusbaum C."/>
            <person name="Birren B."/>
        </authorList>
    </citation>
    <scope>NUCLEOTIDE SEQUENCE [LARGE SCALE GENOMIC DNA]</scope>
    <source>
        <strain evidence="4">R3-111a-1</strain>
    </source>
</reference>
<protein>
    <submittedName>
        <fullName evidence="2 3">Uncharacterized protein</fullName>
    </submittedName>
</protein>
<evidence type="ECO:0000313" key="3">
    <source>
        <dbReference type="EnsemblFungi" id="EJT70704"/>
    </source>
</evidence>
<accession>J3PE04</accession>
<sequence length="130" mass="13701">MRGVHVGLQASASRVVKKGKKRPFSAEHLDQRVGRGRGVLGVAAEVAHDGPIGPNPPTRDDAQGPGCKKHDRAEGAGGRARGCHVGEAMQGLDSFARPLQANRDVSIASIRNDSVMEVGQIEGFYPARQG</sequence>
<dbReference type="AlphaFoldDB" id="J3PE04"/>
<reference evidence="2" key="2">
    <citation type="submission" date="2010-07" db="EMBL/GenBank/DDBJ databases">
        <authorList>
            <consortium name="The Broad Institute Genome Sequencing Platform"/>
            <consortium name="Broad Institute Genome Sequencing Center for Infectious Disease"/>
            <person name="Ma L.-J."/>
            <person name="Dead R."/>
            <person name="Young S."/>
            <person name="Zeng Q."/>
            <person name="Koehrsen M."/>
            <person name="Alvarado L."/>
            <person name="Berlin A."/>
            <person name="Chapman S.B."/>
            <person name="Chen Z."/>
            <person name="Freedman E."/>
            <person name="Gellesch M."/>
            <person name="Goldberg J."/>
            <person name="Griggs A."/>
            <person name="Gujja S."/>
            <person name="Heilman E.R."/>
            <person name="Heiman D."/>
            <person name="Hepburn T."/>
            <person name="Howarth C."/>
            <person name="Jen D."/>
            <person name="Larson L."/>
            <person name="Mehta T."/>
            <person name="Neiman D."/>
            <person name="Pearson M."/>
            <person name="Roberts A."/>
            <person name="Saif S."/>
            <person name="Shea T."/>
            <person name="Shenoy N."/>
            <person name="Sisk P."/>
            <person name="Stolte C."/>
            <person name="Sykes S."/>
            <person name="Walk T."/>
            <person name="White J."/>
            <person name="Yandava C."/>
            <person name="Haas B."/>
            <person name="Nusbaum C."/>
            <person name="Birren B."/>
        </authorList>
    </citation>
    <scope>NUCLEOTIDE SEQUENCE</scope>
    <source>
        <strain evidence="2">R3-111a-1</strain>
    </source>
</reference>
<dbReference type="EMBL" id="GL385401">
    <property type="protein sequence ID" value="EJT70704.1"/>
    <property type="molecule type" value="Genomic_DNA"/>
</dbReference>
<feature type="region of interest" description="Disordered" evidence="1">
    <location>
        <begin position="1"/>
        <end position="23"/>
    </location>
</feature>
<reference evidence="3" key="4">
    <citation type="journal article" date="2015" name="G3 (Bethesda)">
        <title>Genome sequences of three phytopathogenic species of the Magnaporthaceae family of fungi.</title>
        <authorList>
            <person name="Okagaki L.H."/>
            <person name="Nunes C.C."/>
            <person name="Sailsbery J."/>
            <person name="Clay B."/>
            <person name="Brown D."/>
            <person name="John T."/>
            <person name="Oh Y."/>
            <person name="Young N."/>
            <person name="Fitzgerald M."/>
            <person name="Haas B.J."/>
            <person name="Zeng Q."/>
            <person name="Young S."/>
            <person name="Adiconis X."/>
            <person name="Fan L."/>
            <person name="Levin J.Z."/>
            <person name="Mitchell T.K."/>
            <person name="Okubara P.A."/>
            <person name="Farman M.L."/>
            <person name="Kohn L.M."/>
            <person name="Birren B."/>
            <person name="Ma L.-J."/>
            <person name="Dean R.A."/>
        </authorList>
    </citation>
    <scope>NUCLEOTIDE SEQUENCE</scope>
    <source>
        <strain evidence="3">R3-111a-1</strain>
    </source>
</reference>
<evidence type="ECO:0000313" key="2">
    <source>
        <dbReference type="EMBL" id="EJT70704.1"/>
    </source>
</evidence>
<dbReference type="GeneID" id="20352185"/>
<dbReference type="HOGENOM" id="CLU_1938303_0_0_1"/>